<evidence type="ECO:0000256" key="1">
    <source>
        <dbReference type="SAM" id="Phobius"/>
    </source>
</evidence>
<keyword evidence="1" id="KW-1133">Transmembrane helix</keyword>
<keyword evidence="1" id="KW-0812">Transmembrane</keyword>
<sequence length="111" mass="11949">MKAEIGDGDDEPHFLAVVKAGGEEMTPQTMMITGVAVSVAIQLILRYTKRPSYEGLILFLILIFLSAAGWVVGFAIGGWKGMGYSALAMMVMMASMAGLVTSFIWSLLVKE</sequence>
<feature type="transmembrane region" description="Helical" evidence="1">
    <location>
        <begin position="57"/>
        <end position="79"/>
    </location>
</feature>
<gene>
    <name evidence="2" type="ORF">FZC83_07345</name>
</gene>
<dbReference type="Pfam" id="PF14150">
    <property type="entry name" value="YesK"/>
    <property type="match status" value="1"/>
</dbReference>
<dbReference type="EMBL" id="VTEQ01000002">
    <property type="protein sequence ID" value="TYS54753.1"/>
    <property type="molecule type" value="Genomic_DNA"/>
</dbReference>
<name>A0A5D4RTV6_9BACI</name>
<dbReference type="AlphaFoldDB" id="A0A5D4RTV6"/>
<protein>
    <submittedName>
        <fullName evidence="2">Uncharacterized protein</fullName>
    </submittedName>
</protein>
<reference evidence="2 3" key="1">
    <citation type="submission" date="2019-08" db="EMBL/GenBank/DDBJ databases">
        <title>Bacillus genomes from the desert of Cuatro Cienegas, Coahuila.</title>
        <authorList>
            <person name="Olmedo-Alvarez G."/>
        </authorList>
    </citation>
    <scope>NUCLEOTIDE SEQUENCE [LARGE SCALE GENOMIC DNA]</scope>
    <source>
        <strain evidence="2 3">CH108_3D</strain>
    </source>
</reference>
<dbReference type="InterPro" id="IPR025434">
    <property type="entry name" value="YesK-like"/>
</dbReference>
<evidence type="ECO:0000313" key="2">
    <source>
        <dbReference type="EMBL" id="TYS54753.1"/>
    </source>
</evidence>
<evidence type="ECO:0000313" key="3">
    <source>
        <dbReference type="Proteomes" id="UP000322997"/>
    </source>
</evidence>
<dbReference type="Proteomes" id="UP000322997">
    <property type="component" value="Unassembled WGS sequence"/>
</dbReference>
<organism evidence="2 3">
    <name type="scientific">Rossellomorea marisflavi</name>
    <dbReference type="NCBI Taxonomy" id="189381"/>
    <lineage>
        <taxon>Bacteria</taxon>
        <taxon>Bacillati</taxon>
        <taxon>Bacillota</taxon>
        <taxon>Bacilli</taxon>
        <taxon>Bacillales</taxon>
        <taxon>Bacillaceae</taxon>
        <taxon>Rossellomorea</taxon>
    </lineage>
</organism>
<feature type="transmembrane region" description="Helical" evidence="1">
    <location>
        <begin position="85"/>
        <end position="108"/>
    </location>
</feature>
<dbReference type="RefSeq" id="WP_056533303.1">
    <property type="nucleotide sequence ID" value="NZ_JBNILK010000003.1"/>
</dbReference>
<keyword evidence="1" id="KW-0472">Membrane</keyword>
<accession>A0A5D4RTV6</accession>
<comment type="caution">
    <text evidence="2">The sequence shown here is derived from an EMBL/GenBank/DDBJ whole genome shotgun (WGS) entry which is preliminary data.</text>
</comment>
<feature type="transmembrane region" description="Helical" evidence="1">
    <location>
        <begin position="25"/>
        <end position="45"/>
    </location>
</feature>
<proteinExistence type="predicted"/>